<reference evidence="1 2" key="1">
    <citation type="submission" date="2021-06" db="EMBL/GenBank/DDBJ databases">
        <authorList>
            <person name="Sun Q."/>
            <person name="Li D."/>
        </authorList>
    </citation>
    <scope>NUCLEOTIDE SEQUENCE [LARGE SCALE GENOMIC DNA]</scope>
    <source>
        <strain evidence="1 2">MSJ-5</strain>
    </source>
</reference>
<sequence>MKEDKKQEKGLKESRNCGVYTCIHCVVNTCTLDECEMYENRFLQEG</sequence>
<accession>A0ABS6G072</accession>
<proteinExistence type="predicted"/>
<gene>
    <name evidence="1" type="ORF">KQI88_04165</name>
</gene>
<dbReference type="RefSeq" id="WP_212378849.1">
    <property type="nucleotide sequence ID" value="NZ_JAHLQK010000001.1"/>
</dbReference>
<protein>
    <submittedName>
        <fullName evidence="1">Uncharacterized protein</fullName>
    </submittedName>
</protein>
<name>A0ABS6G072_9FIRM</name>
<organism evidence="1 2">
    <name type="scientific">Alkaliphilus flagellatus</name>
    <dbReference type="NCBI Taxonomy" id="2841507"/>
    <lineage>
        <taxon>Bacteria</taxon>
        <taxon>Bacillati</taxon>
        <taxon>Bacillota</taxon>
        <taxon>Clostridia</taxon>
        <taxon>Peptostreptococcales</taxon>
        <taxon>Natronincolaceae</taxon>
        <taxon>Alkaliphilus</taxon>
    </lineage>
</organism>
<dbReference type="Proteomes" id="UP000779508">
    <property type="component" value="Unassembled WGS sequence"/>
</dbReference>
<keyword evidence="2" id="KW-1185">Reference proteome</keyword>
<evidence type="ECO:0000313" key="2">
    <source>
        <dbReference type="Proteomes" id="UP000779508"/>
    </source>
</evidence>
<evidence type="ECO:0000313" key="1">
    <source>
        <dbReference type="EMBL" id="MBU5675604.1"/>
    </source>
</evidence>
<comment type="caution">
    <text evidence="1">The sequence shown here is derived from an EMBL/GenBank/DDBJ whole genome shotgun (WGS) entry which is preliminary data.</text>
</comment>
<dbReference type="EMBL" id="JAHLQK010000001">
    <property type="protein sequence ID" value="MBU5675604.1"/>
    <property type="molecule type" value="Genomic_DNA"/>
</dbReference>